<dbReference type="EMBL" id="SDOV01000009">
    <property type="protein sequence ID" value="KAH7636874.1"/>
    <property type="molecule type" value="Genomic_DNA"/>
</dbReference>
<keyword evidence="1" id="KW-0472">Membrane</keyword>
<sequence length="100" mass="11825">MATTTMAITTNGQFICTPMKQNDINSGYNMIKKSTLPRSTLKVDHHRISGYKDKNYYSYCYQQYQRQQEQPQKMKHETINTIFIIIIIMYIKIISMAIMM</sequence>
<name>A0A9D4NRH7_DERFA</name>
<organism evidence="2">
    <name type="scientific">Dermatophagoides farinae</name>
    <name type="common">American house dust mite</name>
    <dbReference type="NCBI Taxonomy" id="6954"/>
    <lineage>
        <taxon>Eukaryota</taxon>
        <taxon>Metazoa</taxon>
        <taxon>Ecdysozoa</taxon>
        <taxon>Arthropoda</taxon>
        <taxon>Chelicerata</taxon>
        <taxon>Arachnida</taxon>
        <taxon>Acari</taxon>
        <taxon>Acariformes</taxon>
        <taxon>Sarcoptiformes</taxon>
        <taxon>Astigmata</taxon>
        <taxon>Psoroptidia</taxon>
        <taxon>Analgoidea</taxon>
        <taxon>Pyroglyphidae</taxon>
        <taxon>Dermatophagoidinae</taxon>
        <taxon>Dermatophagoides</taxon>
    </lineage>
</organism>
<keyword evidence="1" id="KW-1133">Transmembrane helix</keyword>
<evidence type="ECO:0000313" key="2">
    <source>
        <dbReference type="EMBL" id="KAH7636874.1"/>
    </source>
</evidence>
<accession>A0A9D4NRH7</accession>
<reference evidence="2" key="2">
    <citation type="journal article" date="2021" name="World Allergy Organ. J.">
        <title>Chromosome-level assembly of Dermatophagoides farinae genome and transcriptome reveals two novel allergens Der f 37 and Der f 39.</title>
        <authorList>
            <person name="Chen J."/>
            <person name="Cai Z."/>
            <person name="Fan D."/>
            <person name="Hu J."/>
            <person name="Hou Y."/>
            <person name="He Y."/>
            <person name="Zhang Z."/>
            <person name="Zhao Z."/>
            <person name="Gao P."/>
            <person name="Hu W."/>
            <person name="Sun J."/>
            <person name="Li J."/>
            <person name="Ji K."/>
        </authorList>
    </citation>
    <scope>NUCLEOTIDE SEQUENCE</scope>
    <source>
        <strain evidence="2">JKM2019</strain>
    </source>
</reference>
<keyword evidence="1" id="KW-0812">Transmembrane</keyword>
<reference evidence="2" key="1">
    <citation type="submission" date="2020-06" db="EMBL/GenBank/DDBJ databases">
        <authorList>
            <person name="Ji K."/>
            <person name="Li J."/>
        </authorList>
    </citation>
    <scope>NUCLEOTIDE SEQUENCE</scope>
    <source>
        <strain evidence="2">JKM2019</strain>
        <tissue evidence="2">Whole body</tissue>
    </source>
</reference>
<dbReference type="AlphaFoldDB" id="A0A9D4NRH7"/>
<proteinExistence type="predicted"/>
<dbReference type="Proteomes" id="UP000828236">
    <property type="component" value="Unassembled WGS sequence"/>
</dbReference>
<evidence type="ECO:0000256" key="1">
    <source>
        <dbReference type="SAM" id="Phobius"/>
    </source>
</evidence>
<comment type="caution">
    <text evidence="2">The sequence shown here is derived from an EMBL/GenBank/DDBJ whole genome shotgun (WGS) entry which is preliminary data.</text>
</comment>
<gene>
    <name evidence="2" type="ORF">HUG17_7080</name>
</gene>
<feature type="transmembrane region" description="Helical" evidence="1">
    <location>
        <begin position="79"/>
        <end position="99"/>
    </location>
</feature>
<protein>
    <submittedName>
        <fullName evidence="2">Uncharacterized protein</fullName>
    </submittedName>
</protein>